<dbReference type="EMBL" id="CP000511">
    <property type="protein sequence ID" value="ABM11921.1"/>
    <property type="molecule type" value="Genomic_DNA"/>
</dbReference>
<proteinExistence type="inferred from homology"/>
<reference evidence="4" key="1">
    <citation type="submission" date="2006-12" db="EMBL/GenBank/DDBJ databases">
        <title>Complete sequence of Mycobacterium vanbaalenii PYR-1.</title>
        <authorList>
            <consortium name="US DOE Joint Genome Institute"/>
            <person name="Copeland A."/>
            <person name="Lucas S."/>
            <person name="Lapidus A."/>
            <person name="Barry K."/>
            <person name="Detter J.C."/>
            <person name="Glavina del Rio T."/>
            <person name="Hammon N."/>
            <person name="Israni S."/>
            <person name="Dalin E."/>
            <person name="Tice H."/>
            <person name="Pitluck S."/>
            <person name="Singan V."/>
            <person name="Schmutz J."/>
            <person name="Larimer F."/>
            <person name="Land M."/>
            <person name="Hauser L."/>
            <person name="Kyrpides N."/>
            <person name="Anderson I.J."/>
            <person name="Miller C."/>
            <person name="Richardson P."/>
        </authorList>
    </citation>
    <scope>NUCLEOTIDE SEQUENCE [LARGE SCALE GENOMIC DNA]</scope>
    <source>
        <strain evidence="4">PYR-1</strain>
    </source>
</reference>
<dbReference type="Proteomes" id="UP000009159">
    <property type="component" value="Chromosome"/>
</dbReference>
<dbReference type="ESTHER" id="mycvp-a1t421">
    <property type="family name" value="Proline_iminopeptidase"/>
</dbReference>
<dbReference type="SUPFAM" id="SSF53474">
    <property type="entry name" value="alpha/beta-Hydrolases"/>
    <property type="match status" value="1"/>
</dbReference>
<keyword evidence="2 4" id="KW-0378">Hydrolase</keyword>
<organism evidence="4 5">
    <name type="scientific">Mycolicibacterium vanbaalenii (strain DSM 7251 / JCM 13017 / BCRC 16820 / KCTC 9966 / NRRL B-24157 / PYR-1)</name>
    <name type="common">Mycobacterium vanbaalenii</name>
    <dbReference type="NCBI Taxonomy" id="350058"/>
    <lineage>
        <taxon>Bacteria</taxon>
        <taxon>Bacillati</taxon>
        <taxon>Actinomycetota</taxon>
        <taxon>Actinomycetes</taxon>
        <taxon>Mycobacteriales</taxon>
        <taxon>Mycobacteriaceae</taxon>
        <taxon>Mycolicibacterium</taxon>
    </lineage>
</organism>
<evidence type="ECO:0000313" key="5">
    <source>
        <dbReference type="Proteomes" id="UP000009159"/>
    </source>
</evidence>
<keyword evidence="5" id="KW-1185">Reference proteome</keyword>
<evidence type="ECO:0000256" key="2">
    <source>
        <dbReference type="ARBA" id="ARBA00022801"/>
    </source>
</evidence>
<dbReference type="InterPro" id="IPR050266">
    <property type="entry name" value="AB_hydrolase_sf"/>
</dbReference>
<accession>A1T421</accession>
<dbReference type="PRINTS" id="PR00793">
    <property type="entry name" value="PROAMNOPTASE"/>
</dbReference>
<dbReference type="AlphaFoldDB" id="A1T421"/>
<sequence>MSPMRGPGGTRPFRTAAGDVVPESVAEVGYCRLGGVDQWVLIRGRNLANPPLIHLHGGPGFSETRLLRHFNADLEDRFTVVYWDQRGAGKSFRRGMPRSSMTVEQFLTDLDDLVDMVCARVGREQVVLHGHSWGSLLGVLYADRHPERVAAYLGTAQIGDAAAAESASYACALAAAEHSGNRRALKALRAIGPPPYPASSVFSERTWLQRLDGQLSPSALWKLRGAVFGGRPESSPLDLINQIRGFRFTMDAMSREASALNLLSAVPALRMPVVFFVGCRDHWVPPATTVAYYDALTAPSKQLLWFDDSGHEPFVDEPATFNRAVVDTVGALITP</sequence>
<dbReference type="Pfam" id="PF00561">
    <property type="entry name" value="Abhydrolase_1"/>
    <property type="match status" value="1"/>
</dbReference>
<dbReference type="HOGENOM" id="CLU_049285_1_1_11"/>
<comment type="similarity">
    <text evidence="1">Belongs to the peptidase S33 family.</text>
</comment>
<dbReference type="InterPro" id="IPR002410">
    <property type="entry name" value="Peptidase_S33"/>
</dbReference>
<dbReference type="GO" id="GO:0006508">
    <property type="term" value="P:proteolysis"/>
    <property type="evidence" value="ECO:0007669"/>
    <property type="project" value="InterPro"/>
</dbReference>
<evidence type="ECO:0000259" key="3">
    <source>
        <dbReference type="Pfam" id="PF00561"/>
    </source>
</evidence>
<dbReference type="Gene3D" id="3.40.50.1820">
    <property type="entry name" value="alpha/beta hydrolase"/>
    <property type="match status" value="1"/>
</dbReference>
<dbReference type="GO" id="GO:0016020">
    <property type="term" value="C:membrane"/>
    <property type="evidence" value="ECO:0007669"/>
    <property type="project" value="TreeGrafter"/>
</dbReference>
<name>A1T421_MYCVP</name>
<protein>
    <submittedName>
        <fullName evidence="4">Alpha/beta hydrolase fold protein</fullName>
    </submittedName>
</protein>
<dbReference type="GO" id="GO:0004177">
    <property type="term" value="F:aminopeptidase activity"/>
    <property type="evidence" value="ECO:0007669"/>
    <property type="project" value="UniProtKB-EC"/>
</dbReference>
<feature type="domain" description="AB hydrolase-1" evidence="3">
    <location>
        <begin position="50"/>
        <end position="156"/>
    </location>
</feature>
<dbReference type="InterPro" id="IPR000073">
    <property type="entry name" value="AB_hydrolase_1"/>
</dbReference>
<evidence type="ECO:0000256" key="1">
    <source>
        <dbReference type="ARBA" id="ARBA00010088"/>
    </source>
</evidence>
<evidence type="ECO:0000313" key="4">
    <source>
        <dbReference type="EMBL" id="ABM11921.1"/>
    </source>
</evidence>
<gene>
    <name evidence="4" type="ordered locus">Mvan_1084</name>
</gene>
<dbReference type="PANTHER" id="PTHR43798:SF33">
    <property type="entry name" value="HYDROLASE, PUTATIVE (AFU_ORTHOLOGUE AFUA_2G14860)-RELATED"/>
    <property type="match status" value="1"/>
</dbReference>
<dbReference type="STRING" id="350058.Mvan_1084"/>
<dbReference type="PANTHER" id="PTHR43798">
    <property type="entry name" value="MONOACYLGLYCEROL LIPASE"/>
    <property type="match status" value="1"/>
</dbReference>
<dbReference type="InterPro" id="IPR029058">
    <property type="entry name" value="AB_hydrolase_fold"/>
</dbReference>
<dbReference type="KEGG" id="mva:Mvan_1084"/>
<dbReference type="eggNOG" id="COG2267">
    <property type="taxonomic scope" value="Bacteria"/>
</dbReference>